<reference evidence="9" key="1">
    <citation type="submission" date="2025-08" db="UniProtKB">
        <authorList>
            <consortium name="RefSeq"/>
        </authorList>
    </citation>
    <scope>IDENTIFICATION</scope>
    <source>
        <tissue evidence="9">Blood</tissue>
    </source>
</reference>
<dbReference type="InParanoid" id="A0A2Y9PK09"/>
<dbReference type="AlphaFoldDB" id="A0A2Y9PK09"/>
<dbReference type="PANTHER" id="PTHR19447">
    <property type="entry name" value="OOCYTE-EXPRESSED PROTEIN HOMOLOG-RELATED"/>
    <property type="match status" value="1"/>
</dbReference>
<dbReference type="InterPro" id="IPR031952">
    <property type="entry name" value="MOEP19_KH-like"/>
</dbReference>
<feature type="domain" description="KH-like RNA-binding" evidence="7">
    <location>
        <begin position="29"/>
        <end position="113"/>
    </location>
</feature>
<dbReference type="CTD" id="154288"/>
<proteinExistence type="inferred from homology"/>
<dbReference type="STRING" id="9749.A0A2Y9PK09"/>
<accession>A0A2Y9PK09</accession>
<dbReference type="GO" id="GO:0003723">
    <property type="term" value="F:RNA binding"/>
    <property type="evidence" value="ECO:0007669"/>
    <property type="project" value="InterPro"/>
</dbReference>
<sequence>MAAPKRFPTLVQLEQREGTLFEVLGNLTKRPYWFHSEYLKSPRAVHLEAWLVEAIFGLGGEHIPHVECVSQTLLHVNQWDPDGEAEILIFGRPYYQKDVYTMIMNLADYHRQLRAQITGPGTMKGSEKPPAREAATQRSPSAVRQAATHLCPGEARDAGTQRSPCAVRQAATQRSPCARSPGAAREAATQRSPGAAREAATQRSPGAAREAATQRSPGAAREAATQSFPEAIQGPVTRF</sequence>
<organism evidence="8 9">
    <name type="scientific">Delphinapterus leucas</name>
    <name type="common">Beluga whale</name>
    <dbReference type="NCBI Taxonomy" id="9749"/>
    <lineage>
        <taxon>Eukaryota</taxon>
        <taxon>Metazoa</taxon>
        <taxon>Chordata</taxon>
        <taxon>Craniata</taxon>
        <taxon>Vertebrata</taxon>
        <taxon>Euteleostomi</taxon>
        <taxon>Mammalia</taxon>
        <taxon>Eutheria</taxon>
        <taxon>Laurasiatheria</taxon>
        <taxon>Artiodactyla</taxon>
        <taxon>Whippomorpha</taxon>
        <taxon>Cetacea</taxon>
        <taxon>Odontoceti</taxon>
        <taxon>Monodontidae</taxon>
        <taxon>Delphinapterus</taxon>
    </lineage>
</organism>
<dbReference type="Proteomes" id="UP000248483">
    <property type="component" value="Unplaced"/>
</dbReference>
<comment type="similarity">
    <text evidence="3">Belongs to the KHDC1 family.</text>
</comment>
<dbReference type="RefSeq" id="XP_022446100.1">
    <property type="nucleotide sequence ID" value="XM_022590392.2"/>
</dbReference>
<evidence type="ECO:0000256" key="1">
    <source>
        <dbReference type="ARBA" id="ARBA00004123"/>
    </source>
</evidence>
<evidence type="ECO:0000256" key="5">
    <source>
        <dbReference type="ARBA" id="ARBA00023242"/>
    </source>
</evidence>
<dbReference type="PANTHER" id="PTHR19447:SF15">
    <property type="entry name" value="KH DOMAIN-CONTAINING PROTEIN 3"/>
    <property type="match status" value="1"/>
</dbReference>
<evidence type="ECO:0000256" key="2">
    <source>
        <dbReference type="ARBA" id="ARBA00004496"/>
    </source>
</evidence>
<dbReference type="CDD" id="cd12795">
    <property type="entry name" value="FILIA_N_like"/>
    <property type="match status" value="1"/>
</dbReference>
<dbReference type="GeneID" id="111183244"/>
<dbReference type="Pfam" id="PF16005">
    <property type="entry name" value="MOEP19"/>
    <property type="match status" value="1"/>
</dbReference>
<evidence type="ECO:0000256" key="4">
    <source>
        <dbReference type="ARBA" id="ARBA00022490"/>
    </source>
</evidence>
<evidence type="ECO:0000256" key="6">
    <source>
        <dbReference type="SAM" id="MobiDB-lite"/>
    </source>
</evidence>
<name>A0A2Y9PK09_DELLE</name>
<evidence type="ECO:0000256" key="3">
    <source>
        <dbReference type="ARBA" id="ARBA00009081"/>
    </source>
</evidence>
<dbReference type="KEGG" id="dle:111183244"/>
<keyword evidence="8" id="KW-1185">Reference proteome</keyword>
<gene>
    <name evidence="9" type="primary">KHDC3L</name>
</gene>
<evidence type="ECO:0000259" key="7">
    <source>
        <dbReference type="Pfam" id="PF16005"/>
    </source>
</evidence>
<keyword evidence="4" id="KW-0963">Cytoplasm</keyword>
<dbReference type="Gene3D" id="3.30.1370.10">
    <property type="entry name" value="K Homology domain, type 1"/>
    <property type="match status" value="1"/>
</dbReference>
<dbReference type="InterPro" id="IPR051778">
    <property type="entry name" value="KHDC1"/>
</dbReference>
<dbReference type="InterPro" id="IPR036612">
    <property type="entry name" value="KH_dom_type_1_sf"/>
</dbReference>
<keyword evidence="5" id="KW-0539">Nucleus</keyword>
<evidence type="ECO:0000313" key="8">
    <source>
        <dbReference type="Proteomes" id="UP000248483"/>
    </source>
</evidence>
<dbReference type="GO" id="GO:0032991">
    <property type="term" value="C:protein-containing complex"/>
    <property type="evidence" value="ECO:0007669"/>
    <property type="project" value="TreeGrafter"/>
</dbReference>
<dbReference type="GO" id="GO:0005634">
    <property type="term" value="C:nucleus"/>
    <property type="evidence" value="ECO:0007669"/>
    <property type="project" value="UniProtKB-SubCell"/>
</dbReference>
<dbReference type="GO" id="GO:0005737">
    <property type="term" value="C:cytoplasm"/>
    <property type="evidence" value="ECO:0007669"/>
    <property type="project" value="UniProtKB-SubCell"/>
</dbReference>
<feature type="region of interest" description="Disordered" evidence="6">
    <location>
        <begin position="119"/>
        <end position="239"/>
    </location>
</feature>
<protein>
    <submittedName>
        <fullName evidence="9">KHDC3-like protein</fullName>
    </submittedName>
</protein>
<evidence type="ECO:0000313" key="9">
    <source>
        <dbReference type="RefSeq" id="XP_022446100.1"/>
    </source>
</evidence>
<comment type="subcellular location">
    <subcellularLocation>
        <location evidence="2">Cytoplasm</location>
    </subcellularLocation>
    <subcellularLocation>
        <location evidence="1">Nucleus</location>
    </subcellularLocation>
</comment>